<evidence type="ECO:0000256" key="2">
    <source>
        <dbReference type="ARBA" id="ARBA00022714"/>
    </source>
</evidence>
<organism evidence="5 6">
    <name type="scientific">Herbaspirillum robiniae</name>
    <dbReference type="NCBI Taxonomy" id="2014887"/>
    <lineage>
        <taxon>Bacteria</taxon>
        <taxon>Pseudomonadati</taxon>
        <taxon>Pseudomonadota</taxon>
        <taxon>Betaproteobacteria</taxon>
        <taxon>Burkholderiales</taxon>
        <taxon>Oxalobacteraceae</taxon>
        <taxon>Herbaspirillum</taxon>
    </lineage>
</organism>
<dbReference type="AlphaFoldDB" id="A0A246WPY5"/>
<evidence type="ECO:0000313" key="5">
    <source>
        <dbReference type="EMBL" id="OWY28445.1"/>
    </source>
</evidence>
<comment type="cofactor">
    <cofactor evidence="1">
        <name>FAD</name>
        <dbReference type="ChEBI" id="CHEBI:57692"/>
    </cofactor>
</comment>
<comment type="caution">
    <text evidence="5">The sequence shown here is derived from an EMBL/GenBank/DDBJ whole genome shotgun (WGS) entry which is preliminary data.</text>
</comment>
<evidence type="ECO:0000313" key="6">
    <source>
        <dbReference type="Proteomes" id="UP000197596"/>
    </source>
</evidence>
<dbReference type="SUPFAM" id="SSF54292">
    <property type="entry name" value="2Fe-2S ferredoxin-like"/>
    <property type="match status" value="1"/>
</dbReference>
<dbReference type="Gene3D" id="3.10.20.30">
    <property type="match status" value="1"/>
</dbReference>
<dbReference type="InterPro" id="IPR036005">
    <property type="entry name" value="Creatinase/aminopeptidase-like"/>
</dbReference>
<dbReference type="InterPro" id="IPR001433">
    <property type="entry name" value="OxRdtase_FAD/NAD-bd"/>
</dbReference>
<dbReference type="CDD" id="cd01066">
    <property type="entry name" value="APP_MetAP"/>
    <property type="match status" value="1"/>
</dbReference>
<dbReference type="Pfam" id="PF00970">
    <property type="entry name" value="FAD_binding_6"/>
    <property type="match status" value="1"/>
</dbReference>
<feature type="domain" description="2Fe-2S ferredoxin-type" evidence="3">
    <location>
        <begin position="3"/>
        <end position="93"/>
    </location>
</feature>
<reference evidence="5 6" key="1">
    <citation type="submission" date="2017-06" db="EMBL/GenBank/DDBJ databases">
        <title>Herbaspirillum phytohormonus sp. nov., isolated from the root nodule of Robinia pseudoacacia in lead-zinc mine.</title>
        <authorList>
            <person name="Fan M."/>
            <person name="Lin Y."/>
        </authorList>
    </citation>
    <scope>NUCLEOTIDE SEQUENCE [LARGE SCALE GENOMIC DNA]</scope>
    <source>
        <strain evidence="5 6">HZ10</strain>
    </source>
</reference>
<dbReference type="Proteomes" id="UP000197596">
    <property type="component" value="Unassembled WGS sequence"/>
</dbReference>
<proteinExistence type="predicted"/>
<dbReference type="PROSITE" id="PS51085">
    <property type="entry name" value="2FE2S_FER_2"/>
    <property type="match status" value="1"/>
</dbReference>
<sequence>MQQKYVIELEDAGRRFDAGGELLLDAALAHGVAVPFSCRRGECGCCKVRVLEGRHEAETYGGLGKPYGLADDEMLLCRSRACSDMRIEIPDWSFDAPALRFEAAVLEKTPLAADIVRLVLQPQAPATPEVRAGQYMKFYLDDGSSRCFSVANLPAADDGRLEFHIRRVAGGKFSQQTLDALRPGDRLSLEGGFGACTWQDGDHAELVFFATGTGYAGIKPILLAALAQRDTRLSLYWGGKDAGDFYDSTFLDALAAADKRFRWRGVTAAVGLVQQAADEQAHDWRGARVYACGNPAMLDAVRACCAQWGVARHDFIAEAFVPSGASSAPLARASFDPVFERVGPRYSLDGMLAAREKSIRAVAQIAGKLRIGMSTAQALEMAELHLREMGASHTWHPTYIRFGDDTVRTPRQGVQSSRTLQASDIVVVDIGPVWDGYEGDFGDTFVFGLERMHLACAQAARDVFSAAKEAWKTGLTGRALYDHAQAEALRGGWMLERNLAGHRVSDFPHALFGPAKLAEMDIVPADAVWVLEIQLRHPVYPVGAFYEDILIGLPGDALASGAAVPSHSVLAAQ</sequence>
<evidence type="ECO:0000259" key="3">
    <source>
        <dbReference type="PROSITE" id="PS51085"/>
    </source>
</evidence>
<dbReference type="GO" id="GO:0016491">
    <property type="term" value="F:oxidoreductase activity"/>
    <property type="evidence" value="ECO:0007669"/>
    <property type="project" value="InterPro"/>
</dbReference>
<dbReference type="InterPro" id="IPR012675">
    <property type="entry name" value="Beta-grasp_dom_sf"/>
</dbReference>
<gene>
    <name evidence="5" type="ORF">CEJ42_14520</name>
</gene>
<dbReference type="GO" id="GO:0051537">
    <property type="term" value="F:2 iron, 2 sulfur cluster binding"/>
    <property type="evidence" value="ECO:0007669"/>
    <property type="project" value="UniProtKB-KW"/>
</dbReference>
<dbReference type="PROSITE" id="PS51384">
    <property type="entry name" value="FAD_FR"/>
    <property type="match status" value="1"/>
</dbReference>
<dbReference type="InterPro" id="IPR017927">
    <property type="entry name" value="FAD-bd_FR_type"/>
</dbReference>
<dbReference type="SUPFAM" id="SSF55920">
    <property type="entry name" value="Creatinase/aminopeptidase"/>
    <property type="match status" value="1"/>
</dbReference>
<evidence type="ECO:0000259" key="4">
    <source>
        <dbReference type="PROSITE" id="PS51384"/>
    </source>
</evidence>
<dbReference type="InterPro" id="IPR001041">
    <property type="entry name" value="2Fe-2S_ferredoxin-type"/>
</dbReference>
<protein>
    <submittedName>
        <fullName evidence="5">(Fe-S)-binding protein</fullName>
    </submittedName>
</protein>
<dbReference type="InterPro" id="IPR017938">
    <property type="entry name" value="Riboflavin_synthase-like_b-brl"/>
</dbReference>
<dbReference type="Pfam" id="PF00557">
    <property type="entry name" value="Peptidase_M24"/>
    <property type="match status" value="1"/>
</dbReference>
<dbReference type="Gene3D" id="3.90.230.10">
    <property type="entry name" value="Creatinase/methionine aminopeptidase superfamily"/>
    <property type="match status" value="1"/>
</dbReference>
<dbReference type="Pfam" id="PF00111">
    <property type="entry name" value="Fer2"/>
    <property type="match status" value="1"/>
</dbReference>
<dbReference type="InterPro" id="IPR036010">
    <property type="entry name" value="2Fe-2S_ferredoxin-like_sf"/>
</dbReference>
<keyword evidence="2" id="KW-0411">Iron-sulfur</keyword>
<dbReference type="InterPro" id="IPR000994">
    <property type="entry name" value="Pept_M24"/>
</dbReference>
<dbReference type="CDD" id="cd00207">
    <property type="entry name" value="fer2"/>
    <property type="match status" value="1"/>
</dbReference>
<accession>A0A246WPY5</accession>
<dbReference type="InterPro" id="IPR039261">
    <property type="entry name" value="FNR_nucleotide-bd"/>
</dbReference>
<dbReference type="InterPro" id="IPR050415">
    <property type="entry name" value="MRET"/>
</dbReference>
<dbReference type="SUPFAM" id="SSF52343">
    <property type="entry name" value="Ferredoxin reductase-like, C-terminal NADP-linked domain"/>
    <property type="match status" value="1"/>
</dbReference>
<keyword evidence="2" id="KW-0479">Metal-binding</keyword>
<keyword evidence="2" id="KW-0408">Iron</keyword>
<dbReference type="SUPFAM" id="SSF63380">
    <property type="entry name" value="Riboflavin synthase domain-like"/>
    <property type="match status" value="1"/>
</dbReference>
<name>A0A246WPY5_9BURK</name>
<dbReference type="Gene3D" id="3.40.50.80">
    <property type="entry name" value="Nucleotide-binding domain of ferredoxin-NADP reductase (FNR) module"/>
    <property type="match status" value="1"/>
</dbReference>
<dbReference type="EMBL" id="NJGU01000007">
    <property type="protein sequence ID" value="OWY28445.1"/>
    <property type="molecule type" value="Genomic_DNA"/>
</dbReference>
<dbReference type="Pfam" id="PF00175">
    <property type="entry name" value="NAD_binding_1"/>
    <property type="match status" value="1"/>
</dbReference>
<dbReference type="Gene3D" id="2.40.30.10">
    <property type="entry name" value="Translation factors"/>
    <property type="match status" value="1"/>
</dbReference>
<dbReference type="InterPro" id="IPR008333">
    <property type="entry name" value="Cbr1-like_FAD-bd_dom"/>
</dbReference>
<keyword evidence="2" id="KW-0001">2Fe-2S</keyword>
<dbReference type="PANTHER" id="PTHR47354:SF5">
    <property type="entry name" value="PROTEIN RFBI"/>
    <property type="match status" value="1"/>
</dbReference>
<dbReference type="RefSeq" id="WP_088751552.1">
    <property type="nucleotide sequence ID" value="NZ_NJGU01000007.1"/>
</dbReference>
<feature type="domain" description="FAD-binding FR-type" evidence="4">
    <location>
        <begin position="98"/>
        <end position="199"/>
    </location>
</feature>
<dbReference type="PANTHER" id="PTHR47354">
    <property type="entry name" value="NADH OXIDOREDUCTASE HCR"/>
    <property type="match status" value="1"/>
</dbReference>
<evidence type="ECO:0000256" key="1">
    <source>
        <dbReference type="ARBA" id="ARBA00001974"/>
    </source>
</evidence>